<keyword evidence="2" id="KW-1185">Reference proteome</keyword>
<proteinExistence type="predicted"/>
<evidence type="ECO:0000313" key="2">
    <source>
        <dbReference type="Proteomes" id="UP000646365"/>
    </source>
</evidence>
<dbReference type="InterPro" id="IPR011050">
    <property type="entry name" value="Pectin_lyase_fold/virulence"/>
</dbReference>
<reference evidence="1" key="1">
    <citation type="journal article" date="2014" name="Int. J. Syst. Evol. Microbiol.">
        <title>Complete genome sequence of Corynebacterium casei LMG S-19264T (=DSM 44701T), isolated from a smear-ripened cheese.</title>
        <authorList>
            <consortium name="US DOE Joint Genome Institute (JGI-PGF)"/>
            <person name="Walter F."/>
            <person name="Albersmeier A."/>
            <person name="Kalinowski J."/>
            <person name="Ruckert C."/>
        </authorList>
    </citation>
    <scope>NUCLEOTIDE SEQUENCE</scope>
    <source>
        <strain evidence="1">CGMCC 1.15725</strain>
    </source>
</reference>
<gene>
    <name evidence="1" type="ORF">GCM10011611_67260</name>
</gene>
<protein>
    <recommendedName>
        <fullName evidence="3">Right-handed parallel beta-helix repeat-containing protein</fullName>
    </recommendedName>
</protein>
<name>A0A8J2Z218_9PROT</name>
<comment type="caution">
    <text evidence="1">The sequence shown here is derived from an EMBL/GenBank/DDBJ whole genome shotgun (WGS) entry which is preliminary data.</text>
</comment>
<dbReference type="Gene3D" id="2.160.20.10">
    <property type="entry name" value="Single-stranded right-handed beta-helix, Pectin lyase-like"/>
    <property type="match status" value="1"/>
</dbReference>
<dbReference type="SUPFAM" id="SSF51126">
    <property type="entry name" value="Pectin lyase-like"/>
    <property type="match status" value="1"/>
</dbReference>
<evidence type="ECO:0008006" key="3">
    <source>
        <dbReference type="Google" id="ProtNLM"/>
    </source>
</evidence>
<dbReference type="RefSeq" id="WP_189052599.1">
    <property type="nucleotide sequence ID" value="NZ_BMJQ01000039.1"/>
</dbReference>
<accession>A0A8J2Z218</accession>
<reference evidence="1" key="2">
    <citation type="submission" date="2020-09" db="EMBL/GenBank/DDBJ databases">
        <authorList>
            <person name="Sun Q."/>
            <person name="Zhou Y."/>
        </authorList>
    </citation>
    <scope>NUCLEOTIDE SEQUENCE</scope>
    <source>
        <strain evidence="1">CGMCC 1.15725</strain>
    </source>
</reference>
<organism evidence="1 2">
    <name type="scientific">Aliidongia dinghuensis</name>
    <dbReference type="NCBI Taxonomy" id="1867774"/>
    <lineage>
        <taxon>Bacteria</taxon>
        <taxon>Pseudomonadati</taxon>
        <taxon>Pseudomonadota</taxon>
        <taxon>Alphaproteobacteria</taxon>
        <taxon>Rhodospirillales</taxon>
        <taxon>Dongiaceae</taxon>
        <taxon>Aliidongia</taxon>
    </lineage>
</organism>
<dbReference type="Proteomes" id="UP000646365">
    <property type="component" value="Unassembled WGS sequence"/>
</dbReference>
<evidence type="ECO:0000313" key="1">
    <source>
        <dbReference type="EMBL" id="GGF51331.1"/>
    </source>
</evidence>
<dbReference type="EMBL" id="BMJQ01000039">
    <property type="protein sequence ID" value="GGF51331.1"/>
    <property type="molecule type" value="Genomic_DNA"/>
</dbReference>
<sequence>MLLLAAPTVSALAAEETGLPAYSRYVASVSPATYEPAKGDVSVQFVSPGGRSVAAVVKAPVTSSEYDVPPIAAGETAYDYLNNVLYDPTGAPRSQTIIKFPKGTYDFDFALNSNCTTPSDHQPKYVHWQLPSGATDLVIDGQGSTINFSDFCLGLNLPNVARVAFRNFTFAWPRLRIATVGTVVAVGGNGNNGYTYDVRIDPAHAVGLPGMVVAATSWDRAHDHWDLVNINDDVSYSGDGVTPGSSPALTCAEPPAVRAKVGCTVRNIPSYGVLFKVGEAVLLRHYNFGSAITVAGEDVTFDNVALENLIGAGFIYGQGRGLRLTHVTLGRMAGQPISATGNGSLMTAGVGGDVIIEQSSFAYQGDDAFDLNTPIVRFTPTPVNNTTPMATFTFDRSHPDQLQWPAFDVAASGDTVALFDKALRFMGVAKITSVTSPGTGNNSLLTLDRNVAADLGGAGFIAADLTSTAGARYVIRDSSFEFNRARALLVQTPFGLVSHNRFVGQTLKELYMLASQYWGEGPGAQEVIVSDNVFDGTAHGAGFYALDLLGEAADFPNDQDEVIGAGTPAAPINQNILVYRNLFTANRNTALVNLSSAKNVSFDDNAFRFLGRDGVPVTGGHPDGPGVVSVHDASNIFFTNTNRYSSLLFASSCANSALLDLANPPPAVSILIPIACGVRSTVSNLVYRAP</sequence>
<dbReference type="InterPro" id="IPR012334">
    <property type="entry name" value="Pectin_lyas_fold"/>
</dbReference>
<dbReference type="AlphaFoldDB" id="A0A8J2Z218"/>